<feature type="transmembrane region" description="Helical" evidence="3">
    <location>
        <begin position="458"/>
        <end position="477"/>
    </location>
</feature>
<feature type="region of interest" description="Disordered" evidence="2">
    <location>
        <begin position="23"/>
        <end position="76"/>
    </location>
</feature>
<dbReference type="Pfam" id="PF25886">
    <property type="entry name" value="Msy1"/>
    <property type="match status" value="1"/>
</dbReference>
<dbReference type="PANTHER" id="PTHR31323:SF14">
    <property type="entry name" value="MECHANOSENSITIVE ION CHANNEL PROTEIN MSY2"/>
    <property type="match status" value="1"/>
</dbReference>
<name>A0AAD5RQL1_9PEZI</name>
<sequence>MGFIPIDGSSRVDNDIALTQIKSNTSTGARKPNQALEDANNDGTQTPDEKGGLFHRHAGRRRKAKKEEESSVGRQGSFGANDELSLNAMGRLYNKIINFSVVTRYLIYVLPVALILIAPLVTLSVLDPNEEILVAGSDDARPSLFRLFLWIMITWLTLWAGKIVAHFLPPIFMFFCGVVSSGTRKYATVLKALEIPLSIFFWALATWLSFRILFRNFLELGWVETLYRILGALFVSSAILLAEKTVVQLISITYHQRSFANRIKESKREVFLLGLMYDASRTLFPMYCPEFAEEDYVINDSLDLMLTGGKKSHKRGGSAAPMRIIGDVGRFGDKLTSVFGNIASEITGKQVFNPNSAHSIVVEALEKAGPSEALAKRIWMSFVVEGNEVLYADDLIEVLGPARKEEAEECFGAIDADENGDISLDEMVRKVLAIAKERKDIGNSMKDISQALTVFDKVLLFVVFLIVVIVFLIFFQSSVVANIAAAGTALLSLSFVFAVTAQEFLGSCIFLFVKHPFDVGDRVDIRNGPERQQLQVEKISLLYTVFYRIDVNQLVQIPNIVLNALWIENISRAKNMKEVIDLNVSFDTTFEDIEFLREEMEKFVRNPDNARDFQQDFSISCGGVGDLDKLNLKIAIKHKSNWHNDGVRATRRSKFMCALALALKRVPIYGPGGGSEALGSWKNPAYNVAVTDNKAKEYRQVADDDKEAKRMVPTPQDTEEDKLKAEEKAITEITSRAPILDADGDWEYDRDEYKQATGLGLNDDKTLTSRDQSRDRADPSNVSYDIHKKESKSGRRRAGDTVPLSPVTDNHPGIQVTQSSPPPSRQRTYDEESALGSNPYTSSGANPYAEFTATQSGHSMYQRGSQGSLPPQLPQLQTSHVSQQQQQQQHPHGSRHRGQSISRPGVAGTSQQQPPAPQR</sequence>
<dbReference type="SUPFAM" id="SSF47473">
    <property type="entry name" value="EF-hand"/>
    <property type="match status" value="1"/>
</dbReference>
<feature type="transmembrane region" description="Helical" evidence="3">
    <location>
        <begin position="105"/>
        <end position="127"/>
    </location>
</feature>
<feature type="domain" description="EF-hand" evidence="4">
    <location>
        <begin position="402"/>
        <end position="437"/>
    </location>
</feature>
<dbReference type="InterPro" id="IPR002048">
    <property type="entry name" value="EF_hand_dom"/>
</dbReference>
<dbReference type="InterPro" id="IPR011992">
    <property type="entry name" value="EF-hand-dom_pair"/>
</dbReference>
<feature type="compositionally biased region" description="Polar residues" evidence="2">
    <location>
        <begin position="852"/>
        <end position="868"/>
    </location>
</feature>
<dbReference type="EMBL" id="JAKWBI020000127">
    <property type="protein sequence ID" value="KAJ2902006.1"/>
    <property type="molecule type" value="Genomic_DNA"/>
</dbReference>
<feature type="transmembrane region" description="Helical" evidence="3">
    <location>
        <begin position="147"/>
        <end position="180"/>
    </location>
</feature>
<dbReference type="PROSITE" id="PS50222">
    <property type="entry name" value="EF_HAND_2"/>
    <property type="match status" value="1"/>
</dbReference>
<evidence type="ECO:0000256" key="2">
    <source>
        <dbReference type="SAM" id="MobiDB-lite"/>
    </source>
</evidence>
<evidence type="ECO:0000313" key="6">
    <source>
        <dbReference type="Proteomes" id="UP001201980"/>
    </source>
</evidence>
<evidence type="ECO:0000313" key="5">
    <source>
        <dbReference type="EMBL" id="KAJ2902006.1"/>
    </source>
</evidence>
<dbReference type="SUPFAM" id="SSF50182">
    <property type="entry name" value="Sm-like ribonucleoproteins"/>
    <property type="match status" value="1"/>
</dbReference>
<dbReference type="InterPro" id="IPR018247">
    <property type="entry name" value="EF_Hand_1_Ca_BS"/>
</dbReference>
<reference evidence="5" key="1">
    <citation type="submission" date="2022-07" db="EMBL/GenBank/DDBJ databases">
        <title>Draft genome sequence of Zalerion maritima ATCC 34329, a (micro)plastics degrading marine fungus.</title>
        <authorList>
            <person name="Paco A."/>
            <person name="Goncalves M.F.M."/>
            <person name="Rocha-Santos T.A.P."/>
            <person name="Alves A."/>
        </authorList>
    </citation>
    <scope>NUCLEOTIDE SEQUENCE</scope>
    <source>
        <strain evidence="5">ATCC 34329</strain>
    </source>
</reference>
<feature type="compositionally biased region" description="Basic and acidic residues" evidence="2">
    <location>
        <begin position="785"/>
        <end position="799"/>
    </location>
</feature>
<dbReference type="InterPro" id="IPR058650">
    <property type="entry name" value="Msy1/2-like"/>
</dbReference>
<dbReference type="Pfam" id="PF00924">
    <property type="entry name" value="MS_channel_2nd"/>
    <property type="match status" value="1"/>
</dbReference>
<gene>
    <name evidence="5" type="ORF">MKZ38_001099</name>
</gene>
<keyword evidence="1" id="KW-0106">Calcium</keyword>
<dbReference type="InterPro" id="IPR006685">
    <property type="entry name" value="MscS_channel_2nd"/>
</dbReference>
<keyword evidence="3" id="KW-1133">Transmembrane helix</keyword>
<dbReference type="GO" id="GO:0006874">
    <property type="term" value="P:intracellular calcium ion homeostasis"/>
    <property type="evidence" value="ECO:0007669"/>
    <property type="project" value="TreeGrafter"/>
</dbReference>
<dbReference type="Proteomes" id="UP001201980">
    <property type="component" value="Unassembled WGS sequence"/>
</dbReference>
<dbReference type="InterPro" id="IPR010920">
    <property type="entry name" value="LSM_dom_sf"/>
</dbReference>
<keyword evidence="6" id="KW-1185">Reference proteome</keyword>
<dbReference type="GO" id="GO:0005509">
    <property type="term" value="F:calcium ion binding"/>
    <property type="evidence" value="ECO:0007669"/>
    <property type="project" value="InterPro"/>
</dbReference>
<comment type="caution">
    <text evidence="5">The sequence shown here is derived from an EMBL/GenBank/DDBJ whole genome shotgun (WGS) entry which is preliminary data.</text>
</comment>
<feature type="compositionally biased region" description="Basic and acidic residues" evidence="2">
    <location>
        <begin position="762"/>
        <end position="778"/>
    </location>
</feature>
<dbReference type="PROSITE" id="PS00018">
    <property type="entry name" value="EF_HAND_1"/>
    <property type="match status" value="1"/>
</dbReference>
<dbReference type="GO" id="GO:0016020">
    <property type="term" value="C:membrane"/>
    <property type="evidence" value="ECO:0007669"/>
    <property type="project" value="InterPro"/>
</dbReference>
<feature type="compositionally biased region" description="Basic and acidic residues" evidence="2">
    <location>
        <begin position="698"/>
        <end position="710"/>
    </location>
</feature>
<evidence type="ECO:0000256" key="3">
    <source>
        <dbReference type="SAM" id="Phobius"/>
    </source>
</evidence>
<protein>
    <submittedName>
        <fullName evidence="5">Mechanosensitive ion channel-domain-containing protein</fullName>
    </submittedName>
</protein>
<accession>A0AAD5RQL1</accession>
<dbReference type="GO" id="GO:0005262">
    <property type="term" value="F:calcium channel activity"/>
    <property type="evidence" value="ECO:0007669"/>
    <property type="project" value="TreeGrafter"/>
</dbReference>
<feature type="transmembrane region" description="Helical" evidence="3">
    <location>
        <begin position="192"/>
        <end position="214"/>
    </location>
</feature>
<keyword evidence="3" id="KW-0472">Membrane</keyword>
<dbReference type="Gene3D" id="1.10.238.10">
    <property type="entry name" value="EF-hand"/>
    <property type="match status" value="1"/>
</dbReference>
<evidence type="ECO:0000259" key="4">
    <source>
        <dbReference type="PROSITE" id="PS50222"/>
    </source>
</evidence>
<feature type="region of interest" description="Disordered" evidence="2">
    <location>
        <begin position="760"/>
        <end position="919"/>
    </location>
</feature>
<feature type="transmembrane region" description="Helical" evidence="3">
    <location>
        <begin position="483"/>
        <end position="513"/>
    </location>
</feature>
<feature type="compositionally biased region" description="Basic residues" evidence="2">
    <location>
        <begin position="53"/>
        <end position="64"/>
    </location>
</feature>
<evidence type="ECO:0000256" key="1">
    <source>
        <dbReference type="ARBA" id="ARBA00022837"/>
    </source>
</evidence>
<proteinExistence type="predicted"/>
<organism evidence="5 6">
    <name type="scientific">Zalerion maritima</name>
    <dbReference type="NCBI Taxonomy" id="339359"/>
    <lineage>
        <taxon>Eukaryota</taxon>
        <taxon>Fungi</taxon>
        <taxon>Dikarya</taxon>
        <taxon>Ascomycota</taxon>
        <taxon>Pezizomycotina</taxon>
        <taxon>Sordariomycetes</taxon>
        <taxon>Lulworthiomycetidae</taxon>
        <taxon>Lulworthiales</taxon>
        <taxon>Lulworthiaceae</taxon>
        <taxon>Zalerion</taxon>
    </lineage>
</organism>
<feature type="compositionally biased region" description="Polar residues" evidence="2">
    <location>
        <begin position="835"/>
        <end position="845"/>
    </location>
</feature>
<keyword evidence="3" id="KW-0812">Transmembrane</keyword>
<dbReference type="AlphaFoldDB" id="A0AAD5RQL1"/>
<feature type="region of interest" description="Disordered" evidence="2">
    <location>
        <begin position="698"/>
        <end position="723"/>
    </location>
</feature>
<dbReference type="PANTHER" id="PTHR31323">
    <property type="entry name" value="MECHANOSENSITIVE ION CHANNEL PROTEIN MSY2"/>
    <property type="match status" value="1"/>
</dbReference>